<reference evidence="1 2" key="1">
    <citation type="submission" date="2024-05" db="EMBL/GenBank/DDBJ databases">
        <authorList>
            <person name="Wallberg A."/>
        </authorList>
    </citation>
    <scope>NUCLEOTIDE SEQUENCE [LARGE SCALE GENOMIC DNA]</scope>
</reference>
<comment type="caution">
    <text evidence="1">The sequence shown here is derived from an EMBL/GenBank/DDBJ whole genome shotgun (WGS) entry which is preliminary data.</text>
</comment>
<dbReference type="PANTHER" id="PTHR33361:SF2">
    <property type="entry name" value="DUF885 DOMAIN-CONTAINING PROTEIN"/>
    <property type="match status" value="1"/>
</dbReference>
<keyword evidence="2" id="KW-1185">Reference proteome</keyword>
<protein>
    <submittedName>
        <fullName evidence="1">Uncharacterized protein</fullName>
    </submittedName>
</protein>
<gene>
    <name evidence="1" type="ORF">MNOR_LOCUS6475</name>
</gene>
<organism evidence="1 2">
    <name type="scientific">Meganyctiphanes norvegica</name>
    <name type="common">Northern krill</name>
    <name type="synonym">Thysanopoda norvegica</name>
    <dbReference type="NCBI Taxonomy" id="48144"/>
    <lineage>
        <taxon>Eukaryota</taxon>
        <taxon>Metazoa</taxon>
        <taxon>Ecdysozoa</taxon>
        <taxon>Arthropoda</taxon>
        <taxon>Crustacea</taxon>
        <taxon>Multicrustacea</taxon>
        <taxon>Malacostraca</taxon>
        <taxon>Eumalacostraca</taxon>
        <taxon>Eucarida</taxon>
        <taxon>Euphausiacea</taxon>
        <taxon>Euphausiidae</taxon>
        <taxon>Meganyctiphanes</taxon>
    </lineage>
</organism>
<evidence type="ECO:0000313" key="1">
    <source>
        <dbReference type="EMBL" id="CAL4067421.1"/>
    </source>
</evidence>
<accession>A0AAV2Q2K3</accession>
<dbReference type="AlphaFoldDB" id="A0AAV2Q2K3"/>
<evidence type="ECO:0000313" key="2">
    <source>
        <dbReference type="Proteomes" id="UP001497623"/>
    </source>
</evidence>
<dbReference type="Pfam" id="PF05960">
    <property type="entry name" value="DUF885"/>
    <property type="match status" value="1"/>
</dbReference>
<dbReference type="EMBL" id="CAXKWB010002680">
    <property type="protein sequence ID" value="CAL4067421.1"/>
    <property type="molecule type" value="Genomic_DNA"/>
</dbReference>
<name>A0AAV2Q2K3_MEGNR</name>
<dbReference type="Proteomes" id="UP001497623">
    <property type="component" value="Unassembled WGS sequence"/>
</dbReference>
<dbReference type="PANTHER" id="PTHR33361">
    <property type="entry name" value="GLR0591 PROTEIN"/>
    <property type="match status" value="1"/>
</dbReference>
<sequence>MEVDKSKSEPGLSSGVQELLNSYWEWRLKDMPEFASFVGIHEYDHLLDVMSMEAFLTRYYKCQNFLTLAEKLEPHLVNHIDVLNVKIFKDELQTYIDGYQFKGYYHPISYIEGIHVDLERLIGWMKRETHEDFSKIISRFERVPKQVEQIIVLMKAGVAEGNISHQISLKSVVETIRKFNVEDPCKSPLYKFFKSLPNLIPGHQASDLQIKAQQAISQL</sequence>
<feature type="non-terminal residue" evidence="1">
    <location>
        <position position="219"/>
    </location>
</feature>
<dbReference type="InterPro" id="IPR010281">
    <property type="entry name" value="DUF885"/>
</dbReference>
<proteinExistence type="predicted"/>